<proteinExistence type="predicted"/>
<dbReference type="PANTHER" id="PTHR21559">
    <property type="entry name" value="DYSTROGLYCAN-RELATED"/>
    <property type="match status" value="1"/>
</dbReference>
<dbReference type="InterPro" id="IPR006644">
    <property type="entry name" value="Cadg"/>
</dbReference>
<organism evidence="2 3">
    <name type="scientific">Paracraurococcus lichenis</name>
    <dbReference type="NCBI Taxonomy" id="3064888"/>
    <lineage>
        <taxon>Bacteria</taxon>
        <taxon>Pseudomonadati</taxon>
        <taxon>Pseudomonadota</taxon>
        <taxon>Alphaproteobacteria</taxon>
        <taxon>Acetobacterales</taxon>
        <taxon>Roseomonadaceae</taxon>
        <taxon>Paracraurococcus</taxon>
    </lineage>
</organism>
<dbReference type="InterPro" id="IPR003886">
    <property type="entry name" value="NIDO_dom"/>
</dbReference>
<dbReference type="EMBL" id="JAUTWS010000056">
    <property type="protein sequence ID" value="MDO9712727.1"/>
    <property type="molecule type" value="Genomic_DNA"/>
</dbReference>
<dbReference type="PANTHER" id="PTHR21559:SF21">
    <property type="entry name" value="DYSTROGLYCAN 1"/>
    <property type="match status" value="1"/>
</dbReference>
<dbReference type="InterPro" id="IPR002126">
    <property type="entry name" value="Cadherin-like_dom"/>
</dbReference>
<dbReference type="Pfam" id="PF05345">
    <property type="entry name" value="He_PIG"/>
    <property type="match status" value="8"/>
</dbReference>
<evidence type="ECO:0000313" key="2">
    <source>
        <dbReference type="EMBL" id="MDO9712727.1"/>
    </source>
</evidence>
<dbReference type="RefSeq" id="WP_305107583.1">
    <property type="nucleotide sequence ID" value="NZ_JAUTWS010000056.1"/>
</dbReference>
<dbReference type="Gene3D" id="2.60.40.60">
    <property type="entry name" value="Cadherins"/>
    <property type="match status" value="1"/>
</dbReference>
<dbReference type="InterPro" id="IPR015919">
    <property type="entry name" value="Cadherin-like_sf"/>
</dbReference>
<comment type="caution">
    <text evidence="2">The sequence shown here is derived from an EMBL/GenBank/DDBJ whole genome shotgun (WGS) entry which is preliminary data.</text>
</comment>
<dbReference type="Proteomes" id="UP001243009">
    <property type="component" value="Unassembled WGS sequence"/>
</dbReference>
<dbReference type="PROSITE" id="PS50268">
    <property type="entry name" value="CADHERIN_2"/>
    <property type="match status" value="1"/>
</dbReference>
<gene>
    <name evidence="2" type="ORF">Q7A36_30620</name>
</gene>
<dbReference type="Gene3D" id="2.60.40.10">
    <property type="entry name" value="Immunoglobulins"/>
    <property type="match status" value="8"/>
</dbReference>
<name>A0ABT9E946_9PROT</name>
<dbReference type="InterPro" id="IPR013783">
    <property type="entry name" value="Ig-like_fold"/>
</dbReference>
<evidence type="ECO:0000313" key="3">
    <source>
        <dbReference type="Proteomes" id="UP001243009"/>
    </source>
</evidence>
<keyword evidence="3" id="KW-1185">Reference proteome</keyword>
<sequence>MSGTISLPPEALERLVTGLAEGTPAEALAAIRAEIVGQLGGDTDQASVVADRFLHDVAEALARGVRAEEAFASTLRQLQQHMAAEEASAADNGYPLIAALSNGKGAAKAIEAAAGVGPAVKAAFADALAAELAKGDRGICESADGASLACALALGEKAGDAAKAAAAETSVPLTSGAALAATLAAGGDAADAALQALVGHLPQDQAAAMLAAFQAAVSNGSDAGEALALAEQAAVRQAEQTAAAGHGVQADAVAAILAAGGNVTAALAAAGVTGTAAGAALAAALAGGQEMAAAAASAQTAEAAQSSQDAAAASPSAEAALMQALASGENAQQAIAGQGEAFAASLNQALAKGSGLAAALVQASQADLAANSQTHSAGVSSGPSSELLLALATGASLSANGDFAEALNAALASGKDVQTASAAASLAVAELAIQSAAMMAEPADASPVQPSPPSLVAGAMVADLADASPAQPSSPSLVAGAMTEASAAPIAAAPTASPPAASTPVVSAPAVQAPTLTAFDSVLLQSALNTLSPAAGPAPLAPPILLASLSQTLPANTTAPVAVLAPVVPHLNVAPVAGKVAGQAAVQDKPFSFSLPAGAVTDADIAYGDRLTLSATLRDGSPLPAWLSFDPATRAFTGTPGNAGVGPLHILVRGTDKAGLSAVTGFSLDVANVNDAPVVTGPLAAQFGVQDQAFHFVLPAGTFSDPDLAYGDHLSLSATLSNGAPLPNWLSFDAATGTFSGTPGNAEVGSLTIRVTATDSHGLSASSNVGLTVLNVNDAPVLVTAPSNQSATQDQFFTYTLPAGTFSDPDLAHGDHLSLSATLSNGAPLPNWLSFDAATGTFSGTPGNAEVGSLTIRVTATDSHGLSASSNVGLTVLNVNDAPVLVTAPSNQSATQDQFFTYTLPAGTFSDPDLAHGDHLTLSATLSNGSALPSWLSFNAATRTFSGTPANGDVGSVQVRLTATDDAGLTASSNFTLNIANVNDAPIVVSPPPTQSATQDQAFTFTLPAGTFSDPDLAYGDHLSLSATLSNGASLPSWLSFDAATGTFSGTPGNAEVGSLTIRVTATDSYGLSVSSNVGLTVLNVNDAPVLITGPSNQSATQDQSFTYTLPAGMFSDPDLAYGDHLTLSATLSNGSALPSWLSFNAATRTFSGTPANEDVGSVQVRLTATDDAGLTASSNFTLNIANVNDAPIVVSPSPTQSGAQDQAFAFTLPAGTFSDPDLAYGDHLSLSVTLSNGAPLPSWLSFDAATGTFSGTPGNAEVGSLPIQVTATDSYGLSASFKFGLTVLNVNDAPVLVTAPSNQSAAQGQSFTYTLPAGTFSDPDLAYGDHLALSAALSNGSALPSWLSFNAATRTFSGTPANGDVGSVQVRLTATDDAGLTAHSAFTIDVRSTITNVSLSPDAGQTIGYSLAPGHGLVGGLGGAAGYGETILAKADDSFTRVDVAAAFADGFHLGSSTYTGASDFYVGTNGYVTFGTGSSGFNSQGIQAVTLPMVAAQYTDVDTRQGGDIYVDVTSDVVTVTYLNVRAYNTSITTTNSYQIRLHDLGAGDFAIELRYDTLNWGGSSGFATAGWTAGVAGGSDYGEVQGSGTAQFAQNTTFSNVNQPGVYAWEVHAGNIGSAVSVYEHSANGTVVGMLSTTDKESSSSFTYSLLDDADGRFALQTVSGKTQIVVADGAHLDHDQSPSHTVQVETVDSGGNSFVKNLTILVVQQAPSNGFVPTFFSSAAMAAEPTLAQDPAAASLQDGGAYRMLVEAATGSVTAAHTSTEVQSPGEFNISSTSLPNHAAVLPDAESHSHPVVQDHSVDQLHA</sequence>
<accession>A0ABT9E946</accession>
<dbReference type="Pfam" id="PF06119">
    <property type="entry name" value="NIDO"/>
    <property type="match status" value="1"/>
</dbReference>
<dbReference type="SUPFAM" id="SSF49313">
    <property type="entry name" value="Cadherin-like"/>
    <property type="match status" value="9"/>
</dbReference>
<feature type="domain" description="Cadherin" evidence="1">
    <location>
        <begin position="1623"/>
        <end position="1723"/>
    </location>
</feature>
<evidence type="ECO:0000259" key="1">
    <source>
        <dbReference type="PROSITE" id="PS50268"/>
    </source>
</evidence>
<reference evidence="2 3" key="1">
    <citation type="submission" date="2023-08" db="EMBL/GenBank/DDBJ databases">
        <title>The draft genome sequence of Paracraurococcus sp. LOR1-02.</title>
        <authorList>
            <person name="Kingkaew E."/>
            <person name="Tanasupawat S."/>
        </authorList>
    </citation>
    <scope>NUCLEOTIDE SEQUENCE [LARGE SCALE GENOMIC DNA]</scope>
    <source>
        <strain evidence="2 3">LOR1-02</strain>
    </source>
</reference>
<dbReference type="CDD" id="cd11304">
    <property type="entry name" value="Cadherin_repeat"/>
    <property type="match status" value="1"/>
</dbReference>
<protein>
    <submittedName>
        <fullName evidence="2">Ig domain-containing protein</fullName>
    </submittedName>
</protein>
<dbReference type="SMART" id="SM00112">
    <property type="entry name" value="CA"/>
    <property type="match status" value="5"/>
</dbReference>
<dbReference type="SMART" id="SM00736">
    <property type="entry name" value="CADG"/>
    <property type="match status" value="8"/>
</dbReference>